<dbReference type="AlphaFoldDB" id="A0A1W1W372"/>
<feature type="domain" description="DUF4829" evidence="1">
    <location>
        <begin position="307"/>
        <end position="427"/>
    </location>
</feature>
<dbReference type="Pfam" id="PF16111">
    <property type="entry name" value="DUF4829"/>
    <property type="match status" value="1"/>
</dbReference>
<sequence>MRRKTSIILFLSLLSLILILALSLVRPQVTTAAKYPEFKDAIVGLELYVEEGAGDKVRVVNIEDKKIAAKLISYLDQAQHAQPPATWPWKKHYLVFKVQETDQVARSREYVYLFKDFAPEEPGYLALENTWYQVPPQFNILLLSLTEYKNATSEVEPEDVAFLRQYGWDVLFKANTMEGKLPDRLVHNAGDFPVVIYWAYNNELNKDVGLDITPYLGKEVRVNLYKLEQPLPEFVQTQRWSGRAVIVKYENKIVGAWLDAGRPLGFACSLKGRRLEEITGKSWGQWLMGVVNPEDPLEKRLSSLGPEELIRTFYEAVGNGDKRTAHATLSRRNLIGYLFRNMDNNRLYNPSFSVLDRDGLNNVAAAKIVSIRELPPQEKDTPEVKRYQVAVHLTFRRAITAESGVQVLFLTLRQEIPGMGWRIDSIGFGP</sequence>
<organism evidence="3 4">
    <name type="scientific">Thermanaeromonas toyohensis ToBE</name>
    <dbReference type="NCBI Taxonomy" id="698762"/>
    <lineage>
        <taxon>Bacteria</taxon>
        <taxon>Bacillati</taxon>
        <taxon>Bacillota</taxon>
        <taxon>Clostridia</taxon>
        <taxon>Neomoorellales</taxon>
        <taxon>Neomoorellaceae</taxon>
        <taxon>Thermanaeromonas</taxon>
    </lineage>
</organism>
<dbReference type="Proteomes" id="UP000192569">
    <property type="component" value="Chromosome I"/>
</dbReference>
<keyword evidence="4" id="KW-1185">Reference proteome</keyword>
<feature type="domain" description="DUF4830" evidence="2">
    <location>
        <begin position="162"/>
        <end position="258"/>
    </location>
</feature>
<dbReference type="EMBL" id="LT838272">
    <property type="protein sequence ID" value="SMB99900.1"/>
    <property type="molecule type" value="Genomic_DNA"/>
</dbReference>
<evidence type="ECO:0000259" key="1">
    <source>
        <dbReference type="Pfam" id="PF16111"/>
    </source>
</evidence>
<dbReference type="InterPro" id="IPR032257">
    <property type="entry name" value="DUF4830"/>
</dbReference>
<evidence type="ECO:0008006" key="5">
    <source>
        <dbReference type="Google" id="ProtNLM"/>
    </source>
</evidence>
<accession>A0A1W1W372</accession>
<dbReference type="STRING" id="698762.SAMN00808754_3150"/>
<name>A0A1W1W372_9FIRM</name>
<gene>
    <name evidence="3" type="ORF">SAMN00808754_3150</name>
</gene>
<evidence type="ECO:0000313" key="4">
    <source>
        <dbReference type="Proteomes" id="UP000192569"/>
    </source>
</evidence>
<evidence type="ECO:0000259" key="2">
    <source>
        <dbReference type="Pfam" id="PF16112"/>
    </source>
</evidence>
<reference evidence="3 4" key="1">
    <citation type="submission" date="2017-04" db="EMBL/GenBank/DDBJ databases">
        <authorList>
            <person name="Afonso C.L."/>
            <person name="Miller P.J."/>
            <person name="Scott M.A."/>
            <person name="Spackman E."/>
            <person name="Goraichik I."/>
            <person name="Dimitrov K.M."/>
            <person name="Suarez D.L."/>
            <person name="Swayne D.E."/>
        </authorList>
    </citation>
    <scope>NUCLEOTIDE SEQUENCE [LARGE SCALE GENOMIC DNA]</scope>
    <source>
        <strain evidence="3 4">ToBE</strain>
    </source>
</reference>
<proteinExistence type="predicted"/>
<protein>
    <recommendedName>
        <fullName evidence="5">DUF4830 domain-containing protein</fullName>
    </recommendedName>
</protein>
<evidence type="ECO:0000313" key="3">
    <source>
        <dbReference type="EMBL" id="SMB99900.1"/>
    </source>
</evidence>
<dbReference type="Pfam" id="PF16112">
    <property type="entry name" value="DUF4830"/>
    <property type="match status" value="1"/>
</dbReference>
<dbReference type="RefSeq" id="WP_172839191.1">
    <property type="nucleotide sequence ID" value="NZ_LT838272.1"/>
</dbReference>
<dbReference type="InterPro" id="IPR032256">
    <property type="entry name" value="DUF4829"/>
</dbReference>